<proteinExistence type="predicted"/>
<evidence type="ECO:0000313" key="1">
    <source>
        <dbReference type="EMBL" id="MBO0345682.1"/>
    </source>
</evidence>
<dbReference type="PANTHER" id="PTHR43611:SF3">
    <property type="entry name" value="FLAVIN MONONUCLEOTIDE HYDROLASE 1, CHLOROPLATIC"/>
    <property type="match status" value="1"/>
</dbReference>
<reference evidence="1" key="1">
    <citation type="submission" date="2021-03" db="EMBL/GenBank/DDBJ databases">
        <title>Roseibium sp. CAU 1637 isolated from Incheon.</title>
        <authorList>
            <person name="Kim W."/>
        </authorList>
    </citation>
    <scope>NUCLEOTIDE SEQUENCE</scope>
    <source>
        <strain evidence="1">CAU 1637</strain>
    </source>
</reference>
<dbReference type="InterPro" id="IPR006439">
    <property type="entry name" value="HAD-SF_hydro_IA"/>
</dbReference>
<dbReference type="Pfam" id="PF13419">
    <property type="entry name" value="HAD_2"/>
    <property type="match status" value="1"/>
</dbReference>
<dbReference type="AlphaFoldDB" id="A0A939J712"/>
<dbReference type="SFLD" id="SFLDS00003">
    <property type="entry name" value="Haloacid_Dehalogenase"/>
    <property type="match status" value="1"/>
</dbReference>
<protein>
    <submittedName>
        <fullName evidence="1">HAD family phosphatase</fullName>
    </submittedName>
</protein>
<comment type="caution">
    <text evidence="1">The sequence shown here is derived from an EMBL/GenBank/DDBJ whole genome shotgun (WGS) entry which is preliminary data.</text>
</comment>
<evidence type="ECO:0000313" key="2">
    <source>
        <dbReference type="Proteomes" id="UP000664779"/>
    </source>
</evidence>
<dbReference type="Gene3D" id="1.10.150.240">
    <property type="entry name" value="Putative phosphatase, domain 2"/>
    <property type="match status" value="1"/>
</dbReference>
<name>A0A939J712_9HYPH</name>
<dbReference type="CDD" id="cd02603">
    <property type="entry name" value="HAD_sEH-N_like"/>
    <property type="match status" value="1"/>
</dbReference>
<dbReference type="InterPro" id="IPR023198">
    <property type="entry name" value="PGP-like_dom2"/>
</dbReference>
<dbReference type="Proteomes" id="UP000664779">
    <property type="component" value="Unassembled WGS sequence"/>
</dbReference>
<organism evidence="1 2">
    <name type="scientific">Roseibium limicola</name>
    <dbReference type="NCBI Taxonomy" id="2816037"/>
    <lineage>
        <taxon>Bacteria</taxon>
        <taxon>Pseudomonadati</taxon>
        <taxon>Pseudomonadota</taxon>
        <taxon>Alphaproteobacteria</taxon>
        <taxon>Hyphomicrobiales</taxon>
        <taxon>Stappiaceae</taxon>
        <taxon>Roseibium</taxon>
    </lineage>
</organism>
<dbReference type="Gene3D" id="3.40.50.1000">
    <property type="entry name" value="HAD superfamily/HAD-like"/>
    <property type="match status" value="1"/>
</dbReference>
<dbReference type="NCBIfam" id="TIGR01509">
    <property type="entry name" value="HAD-SF-IA-v3"/>
    <property type="match status" value="1"/>
</dbReference>
<dbReference type="SFLD" id="SFLDG01129">
    <property type="entry name" value="C1.5:_HAD__Beta-PGM__Phosphata"/>
    <property type="match status" value="1"/>
</dbReference>
<dbReference type="EMBL" id="JAFLNF010000004">
    <property type="protein sequence ID" value="MBO0345682.1"/>
    <property type="molecule type" value="Genomic_DNA"/>
</dbReference>
<dbReference type="PRINTS" id="PR00413">
    <property type="entry name" value="HADHALOGNASE"/>
</dbReference>
<dbReference type="InterPro" id="IPR036412">
    <property type="entry name" value="HAD-like_sf"/>
</dbReference>
<dbReference type="InterPro" id="IPR023214">
    <property type="entry name" value="HAD_sf"/>
</dbReference>
<gene>
    <name evidence="1" type="ORF">J0X15_10665</name>
</gene>
<sequence length="210" mass="23477">MATAITHVVFDVGNVLIEWDPIHLYQSLIPDAAEREDFLTRICSMEWNLQQDLGRGWAEAVAELSAEHPEKAELIAAYSNRWHDMVPGAIDGTVEILEELKQADVPLYAITNFSSEKWLEATTRFDFLKTSFIDTVVSAEERIIKPDARIYEALLGRNALNAAACVFIDDSPKNVEGAKAVGLEALHFTSPEKLRRDLLELGLPLVKRTA</sequence>
<accession>A0A939J712</accession>
<dbReference type="PANTHER" id="PTHR43611">
    <property type="entry name" value="ALPHA-D-GLUCOSE 1-PHOSPHATE PHOSPHATASE"/>
    <property type="match status" value="1"/>
</dbReference>
<dbReference type="InterPro" id="IPR041492">
    <property type="entry name" value="HAD_2"/>
</dbReference>
<dbReference type="RefSeq" id="WP_206940512.1">
    <property type="nucleotide sequence ID" value="NZ_JAFLNF010000004.1"/>
</dbReference>
<dbReference type="SUPFAM" id="SSF56784">
    <property type="entry name" value="HAD-like"/>
    <property type="match status" value="1"/>
</dbReference>
<keyword evidence="2" id="KW-1185">Reference proteome</keyword>